<proteinExistence type="predicted"/>
<evidence type="ECO:0000313" key="2">
    <source>
        <dbReference type="EMBL" id="CAG8829806.1"/>
    </source>
</evidence>
<feature type="coiled-coil region" evidence="1">
    <location>
        <begin position="13"/>
        <end position="44"/>
    </location>
</feature>
<feature type="non-terminal residue" evidence="2">
    <location>
        <position position="1"/>
    </location>
</feature>
<gene>
    <name evidence="2" type="ORF">DERYTH_LOCUS28761</name>
</gene>
<comment type="caution">
    <text evidence="2">The sequence shown here is derived from an EMBL/GenBank/DDBJ whole genome shotgun (WGS) entry which is preliminary data.</text>
</comment>
<sequence length="128" mass="14718">NDFKNALGKHPDLETLEKDLDDLLKNKTDELKQVKSENETYRCELSTIDGKLQMLQSTKQQRIQDNKEHRKKLNTACGDRDLPVVIIGLEKELNDMREELANASSSADIYNKFVISVLIEVLKNEETK</sequence>
<dbReference type="Proteomes" id="UP000789405">
    <property type="component" value="Unassembled WGS sequence"/>
</dbReference>
<dbReference type="EMBL" id="CAJVPY010073920">
    <property type="protein sequence ID" value="CAG8829806.1"/>
    <property type="molecule type" value="Genomic_DNA"/>
</dbReference>
<keyword evidence="3" id="KW-1185">Reference proteome</keyword>
<keyword evidence="1" id="KW-0175">Coiled coil</keyword>
<name>A0A9N9KJA3_9GLOM</name>
<accession>A0A9N9KJA3</accession>
<protein>
    <submittedName>
        <fullName evidence="2">4749_t:CDS:1</fullName>
    </submittedName>
</protein>
<dbReference type="AlphaFoldDB" id="A0A9N9KJA3"/>
<organism evidence="2 3">
    <name type="scientific">Dentiscutata erythropus</name>
    <dbReference type="NCBI Taxonomy" id="1348616"/>
    <lineage>
        <taxon>Eukaryota</taxon>
        <taxon>Fungi</taxon>
        <taxon>Fungi incertae sedis</taxon>
        <taxon>Mucoromycota</taxon>
        <taxon>Glomeromycotina</taxon>
        <taxon>Glomeromycetes</taxon>
        <taxon>Diversisporales</taxon>
        <taxon>Gigasporaceae</taxon>
        <taxon>Dentiscutata</taxon>
    </lineage>
</organism>
<feature type="non-terminal residue" evidence="2">
    <location>
        <position position="128"/>
    </location>
</feature>
<reference evidence="2" key="1">
    <citation type="submission" date="2021-06" db="EMBL/GenBank/DDBJ databases">
        <authorList>
            <person name="Kallberg Y."/>
            <person name="Tangrot J."/>
            <person name="Rosling A."/>
        </authorList>
    </citation>
    <scope>NUCLEOTIDE SEQUENCE</scope>
    <source>
        <strain evidence="2">MA453B</strain>
    </source>
</reference>
<evidence type="ECO:0000313" key="3">
    <source>
        <dbReference type="Proteomes" id="UP000789405"/>
    </source>
</evidence>
<evidence type="ECO:0000256" key="1">
    <source>
        <dbReference type="SAM" id="Coils"/>
    </source>
</evidence>
<dbReference type="OrthoDB" id="18797at2759"/>